<evidence type="ECO:0000256" key="1">
    <source>
        <dbReference type="SAM" id="Phobius"/>
    </source>
</evidence>
<proteinExistence type="predicted"/>
<dbReference type="RefSeq" id="WP_097442714.1">
    <property type="nucleotide sequence ID" value="NZ_NBWU01000004.1"/>
</dbReference>
<keyword evidence="3" id="KW-1185">Reference proteome</keyword>
<comment type="caution">
    <text evidence="2">The sequence shown here is derived from an EMBL/GenBank/DDBJ whole genome shotgun (WGS) entry which is preliminary data.</text>
</comment>
<name>A0A2A4G7M6_9FLAO</name>
<accession>A0A2A4G7M6</accession>
<keyword evidence="1" id="KW-0812">Transmembrane</keyword>
<dbReference type="EMBL" id="NBWU01000004">
    <property type="protein sequence ID" value="PCE63996.1"/>
    <property type="molecule type" value="Genomic_DNA"/>
</dbReference>
<dbReference type="Proteomes" id="UP000219559">
    <property type="component" value="Unassembled WGS sequence"/>
</dbReference>
<evidence type="ECO:0000313" key="3">
    <source>
        <dbReference type="Proteomes" id="UP000219559"/>
    </source>
</evidence>
<protein>
    <submittedName>
        <fullName evidence="2">Uncharacterized protein</fullName>
    </submittedName>
</protein>
<keyword evidence="1" id="KW-0472">Membrane</keyword>
<organism evidence="2 3">
    <name type="scientific">Sediminicola luteus</name>
    <dbReference type="NCBI Taxonomy" id="319238"/>
    <lineage>
        <taxon>Bacteria</taxon>
        <taxon>Pseudomonadati</taxon>
        <taxon>Bacteroidota</taxon>
        <taxon>Flavobacteriia</taxon>
        <taxon>Flavobacteriales</taxon>
        <taxon>Flavobacteriaceae</taxon>
        <taxon>Sediminicola</taxon>
    </lineage>
</organism>
<gene>
    <name evidence="2" type="ORF">B7P33_12150</name>
</gene>
<evidence type="ECO:0000313" key="2">
    <source>
        <dbReference type="EMBL" id="PCE63996.1"/>
    </source>
</evidence>
<dbReference type="OrthoDB" id="1144067at2"/>
<keyword evidence="1" id="KW-1133">Transmembrane helix</keyword>
<dbReference type="AlphaFoldDB" id="A0A2A4G7M6"/>
<sequence>MSEKKKDKKYKYLFLSLLFDGIGMLSYAFPGLGEFVDVIWASVAAWLMTRMYPGTQGKIGGGVAFLEELLPGMDIVPTFTLMWFYTYVFAGKKVQERIEEKADIF</sequence>
<feature type="transmembrane region" description="Helical" evidence="1">
    <location>
        <begin position="12"/>
        <end position="29"/>
    </location>
</feature>
<reference evidence="2 3" key="1">
    <citation type="submission" date="2017-04" db="EMBL/GenBank/DDBJ databases">
        <title>A new member of the family Flavobacteriaceae isolated from ascidians.</title>
        <authorList>
            <person name="Chen L."/>
        </authorList>
    </citation>
    <scope>NUCLEOTIDE SEQUENCE [LARGE SCALE GENOMIC DNA]</scope>
    <source>
        <strain evidence="2 3">HQA918</strain>
    </source>
</reference>